<dbReference type="RefSeq" id="WP_167917122.1">
    <property type="nucleotide sequence ID" value="NZ_JAAVJS010000005.1"/>
</dbReference>
<evidence type="ECO:0000313" key="3">
    <source>
        <dbReference type="Proteomes" id="UP000760545"/>
    </source>
</evidence>
<evidence type="ECO:0000259" key="1">
    <source>
        <dbReference type="Pfam" id="PF04101"/>
    </source>
</evidence>
<evidence type="ECO:0000313" key="2">
    <source>
        <dbReference type="EMBL" id="NJX14889.1"/>
    </source>
</evidence>
<feature type="domain" description="Glycosyl transferase family 28 C-terminal" evidence="1">
    <location>
        <begin position="239"/>
        <end position="325"/>
    </location>
</feature>
<dbReference type="SUPFAM" id="SSF53756">
    <property type="entry name" value="UDP-Glycosyltransferase/glycogen phosphorylase"/>
    <property type="match status" value="1"/>
</dbReference>
<proteinExistence type="predicted"/>
<sequence>MKKRILVAPLNWGLGHATRCIPIINALMEQDFVPVIASDGVALSLLRKEFPNLSSIELPSYNVTYAKSGKLFKLKLIKDSPKLLKAIKSEKKAVKDILEHNDIAGIISDNRLGVRNKKVPSVFITHQLNVLSGSTTWFSTKMHQKFIQKFDECWVPDAKGEINLSGKLGHVKTFDTPTKYIGPLSRFTPTTSEPKNDLMVLLSGPEPQRTLLEKKLFSELKNYKGKVVFVKGIMETEQTIQVIGNMTIYNFMTSKLLEKTIKESKLIISRSGYTTVMDLAKLNKKAFFIPTPGQFEQVYLAERLTEMQMVPSCKQDDFSLDKLNQAQNFMGLKAFNFNVDYKELFSLFLF</sequence>
<dbReference type="Pfam" id="PF04101">
    <property type="entry name" value="Glyco_tran_28_C"/>
    <property type="match status" value="1"/>
</dbReference>
<reference evidence="2 3" key="1">
    <citation type="submission" date="2020-03" db="EMBL/GenBank/DDBJ databases">
        <title>Tamlana sp. nov, isolated from XXX.</title>
        <authorList>
            <person name="Cao W.R."/>
        </authorList>
    </citation>
    <scope>NUCLEOTIDE SEQUENCE [LARGE SCALE GENOMIC DNA]</scope>
    <source>
        <strain evidence="2 3">HST1-43</strain>
    </source>
</reference>
<protein>
    <submittedName>
        <fullName evidence="2">Glycosyltransferase</fullName>
    </submittedName>
</protein>
<dbReference type="EMBL" id="JAAVJS010000005">
    <property type="protein sequence ID" value="NJX14889.1"/>
    <property type="molecule type" value="Genomic_DNA"/>
</dbReference>
<organism evidence="2 3">
    <name type="scientific">Tamlana crocina</name>
    <dbReference type="NCBI Taxonomy" id="393006"/>
    <lineage>
        <taxon>Bacteria</taxon>
        <taxon>Pseudomonadati</taxon>
        <taxon>Bacteroidota</taxon>
        <taxon>Flavobacteriia</taxon>
        <taxon>Flavobacteriales</taxon>
        <taxon>Flavobacteriaceae</taxon>
        <taxon>Tamlana</taxon>
    </lineage>
</organism>
<name>A0ABX1D956_9FLAO</name>
<dbReference type="Gene3D" id="3.40.50.2000">
    <property type="entry name" value="Glycogen Phosphorylase B"/>
    <property type="match status" value="1"/>
</dbReference>
<keyword evidence="3" id="KW-1185">Reference proteome</keyword>
<dbReference type="InterPro" id="IPR007235">
    <property type="entry name" value="Glyco_trans_28_C"/>
</dbReference>
<dbReference type="Proteomes" id="UP000760545">
    <property type="component" value="Unassembled WGS sequence"/>
</dbReference>
<comment type="caution">
    <text evidence="2">The sequence shown here is derived from an EMBL/GenBank/DDBJ whole genome shotgun (WGS) entry which is preliminary data.</text>
</comment>
<gene>
    <name evidence="2" type="ORF">HC176_05255</name>
</gene>
<accession>A0ABX1D956</accession>